<dbReference type="AlphaFoldDB" id="A0ABD7HH34"/>
<evidence type="ECO:0000313" key="2">
    <source>
        <dbReference type="EMBL" id="RIT28897.1"/>
    </source>
</evidence>
<gene>
    <name evidence="2" type="ORF">D2E76_26345</name>
</gene>
<dbReference type="Proteomes" id="UP000284557">
    <property type="component" value="Unassembled WGS sequence"/>
</dbReference>
<name>A0ABD7HH34_9MYCO</name>
<comment type="caution">
    <text evidence="2">The sequence shown here is derived from an EMBL/GenBank/DDBJ whole genome shotgun (WGS) entry which is preliminary data.</text>
</comment>
<protein>
    <submittedName>
        <fullName evidence="2">Toxin-antitoxin system HicB family antitoxin</fullName>
    </submittedName>
</protein>
<feature type="region of interest" description="Disordered" evidence="1">
    <location>
        <begin position="56"/>
        <end position="118"/>
    </location>
</feature>
<reference evidence="2 3" key="1">
    <citation type="submission" date="2018-08" db="EMBL/GenBank/DDBJ databases">
        <title>Linezolid Resistance in Mycobacterium abscessus: MIC Distribution and Comprehensive Investigation of Resistance Mechanisms.</title>
        <authorList>
            <person name="Ye M."/>
            <person name="Xu L."/>
            <person name="Zou Y."/>
            <person name="Li B."/>
            <person name="Guo Q."/>
            <person name="Zhang Y."/>
            <person name="Zhan M."/>
            <person name="Xu B."/>
            <person name="Yu F."/>
            <person name="Zhang Z."/>
            <person name="Chu H."/>
        </authorList>
    </citation>
    <scope>NUCLEOTIDE SEQUENCE [LARGE SCALE GENOMIC DNA]</scope>
    <source>
        <strain evidence="2 3">G143</strain>
    </source>
</reference>
<evidence type="ECO:0000256" key="1">
    <source>
        <dbReference type="SAM" id="MobiDB-lite"/>
    </source>
</evidence>
<organism evidence="2 3">
    <name type="scientific">Mycobacteroides abscessus</name>
    <dbReference type="NCBI Taxonomy" id="36809"/>
    <lineage>
        <taxon>Bacteria</taxon>
        <taxon>Bacillati</taxon>
        <taxon>Actinomycetota</taxon>
        <taxon>Actinomycetes</taxon>
        <taxon>Mycobacteriales</taxon>
        <taxon>Mycobacteriaceae</taxon>
        <taxon>Mycobacteroides</taxon>
    </lineage>
</organism>
<sequence length="118" mass="13227">MQRVSHCTYRVQWSPEDNEYVALVAEFPSLSWLDEDPVCALAGLVELVDGVLKDMRKTGGDLTASGRKRSPVGPVPDPSSMTRTSRRRLERYAIKGKQNVQGNRGPRPKTQRDCQTPE</sequence>
<accession>A0ABD7HH34</accession>
<proteinExistence type="predicted"/>
<dbReference type="EMBL" id="QXBN01000040">
    <property type="protein sequence ID" value="RIT28897.1"/>
    <property type="molecule type" value="Genomic_DNA"/>
</dbReference>
<evidence type="ECO:0000313" key="3">
    <source>
        <dbReference type="Proteomes" id="UP000284557"/>
    </source>
</evidence>